<dbReference type="VEuPathDB" id="TrichDB:TRFO_41643"/>
<name>A0A1J4KZV4_9EUKA</name>
<sequence>MNSYEELYKIAKFHDPHINWYKNYYFEKSQNDLSAILKKLSHKAKLNNLTLFYSFKRELLPDHVSAYSIISNLKRKNTKLHSLFPTSSMFLQTIGIPITYFVTHPEELADAINIFFSEKQNQKNMEFFSFYVLPSLFGNFYVPELISLARRLAIYLLALDSNSPVCDYFCAAFFVNCHRFIDFLWEDYFNYFLTTTYKCSPKKYFDVFLSSLEKASSLLTTHHFKIAEQLFNISPEKFTNVFIKFIFEPTLNIRLKFDHFSHLYQSGDTLCFSSLKNVFDFILNNPKLTACPTALFHSINRKSNTDEDTQFFAPIGYHCYPCHFSLFELFMLYQVFTNYRDLPDTTRVIEKTNRDIFEDTNIGYLEIFGVLKGKLAKFNEEDRLLFPVLDKIPIHFENETNEKEKHQNQENVHIKNQSNEIEDFERDFNLILSETELNDLNILSCIEPREDSSNGDKNFNKKVHVLKNPKLRNFIMKKLINIYSEKYNSFEKTLILKSLILQYEKELEASIRIFNLYINEKMLIDDCIDPDSTKYKLATATAINSQEYVEMLCTFLNCATRYEASISLIITNPEVHSRNMLLLINIAQKIEKMEISDRIVVFARIFKTITDIIHSQKLLNRPNEYNQNYISLLLSISNPVFLSNLFESYCTFFSSVYSNITDDDPEIAQIKFQWNCLKVVLNKTIFKGRKDLKTFCFY</sequence>
<keyword evidence="2" id="KW-1185">Reference proteome</keyword>
<dbReference type="Proteomes" id="UP000179807">
    <property type="component" value="Unassembled WGS sequence"/>
</dbReference>
<dbReference type="RefSeq" id="XP_068369818.1">
    <property type="nucleotide sequence ID" value="XM_068513901.1"/>
</dbReference>
<dbReference type="EMBL" id="MLAK01000082">
    <property type="protein sequence ID" value="OHT16682.1"/>
    <property type="molecule type" value="Genomic_DNA"/>
</dbReference>
<evidence type="ECO:0000313" key="2">
    <source>
        <dbReference type="Proteomes" id="UP000179807"/>
    </source>
</evidence>
<proteinExistence type="predicted"/>
<evidence type="ECO:0000313" key="1">
    <source>
        <dbReference type="EMBL" id="OHT16682.1"/>
    </source>
</evidence>
<gene>
    <name evidence="1" type="ORF">TRFO_41643</name>
</gene>
<dbReference type="AlphaFoldDB" id="A0A1J4KZV4"/>
<reference evidence="1" key="1">
    <citation type="submission" date="2016-10" db="EMBL/GenBank/DDBJ databases">
        <authorList>
            <person name="Benchimol M."/>
            <person name="Almeida L.G."/>
            <person name="Vasconcelos A.T."/>
            <person name="Perreira-Neves A."/>
            <person name="Rosa I.A."/>
            <person name="Tasca T."/>
            <person name="Bogo M.R."/>
            <person name="de Souza W."/>
        </authorList>
    </citation>
    <scope>NUCLEOTIDE SEQUENCE [LARGE SCALE GENOMIC DNA]</scope>
    <source>
        <strain evidence="1">K</strain>
    </source>
</reference>
<accession>A0A1J4KZV4</accession>
<comment type="caution">
    <text evidence="1">The sequence shown here is derived from an EMBL/GenBank/DDBJ whole genome shotgun (WGS) entry which is preliminary data.</text>
</comment>
<dbReference type="GeneID" id="94848605"/>
<protein>
    <submittedName>
        <fullName evidence="1">Uncharacterized protein</fullName>
    </submittedName>
</protein>
<organism evidence="1 2">
    <name type="scientific">Tritrichomonas foetus</name>
    <dbReference type="NCBI Taxonomy" id="1144522"/>
    <lineage>
        <taxon>Eukaryota</taxon>
        <taxon>Metamonada</taxon>
        <taxon>Parabasalia</taxon>
        <taxon>Tritrichomonadida</taxon>
        <taxon>Tritrichomonadidae</taxon>
        <taxon>Tritrichomonas</taxon>
    </lineage>
</organism>